<sequence length="45" mass="4867">MAGRHTPYLNRECGEIPLKVEILVASEESIKFSVGSDSSSGMRIA</sequence>
<evidence type="ECO:0000313" key="2">
    <source>
        <dbReference type="Proteomes" id="UP000019812"/>
    </source>
</evidence>
<dbReference type="STRING" id="1457154.CAPSK01_000546"/>
<dbReference type="Proteomes" id="UP000019812">
    <property type="component" value="Unassembled WGS sequence"/>
</dbReference>
<name>A0A084Y4R8_9PROT</name>
<protein>
    <submittedName>
        <fullName evidence="1">Uncharacterized protein</fullName>
    </submittedName>
</protein>
<dbReference type="AlphaFoldDB" id="A0A084Y4R8"/>
<evidence type="ECO:0000313" key="1">
    <source>
        <dbReference type="EMBL" id="KFB69712.1"/>
    </source>
</evidence>
<dbReference type="EMBL" id="JDSS02000008">
    <property type="protein sequence ID" value="KFB69712.1"/>
    <property type="molecule type" value="Genomic_DNA"/>
</dbReference>
<organism evidence="1 2">
    <name type="scientific">Candidatus Accumulibacter vicinus</name>
    <dbReference type="NCBI Taxonomy" id="2954382"/>
    <lineage>
        <taxon>Bacteria</taxon>
        <taxon>Pseudomonadati</taxon>
        <taxon>Pseudomonadota</taxon>
        <taxon>Betaproteobacteria</taxon>
        <taxon>Candidatus Accumulibacter</taxon>
    </lineage>
</organism>
<accession>A0A084Y4R8</accession>
<proteinExistence type="predicted"/>
<gene>
    <name evidence="1" type="ORF">CAPSK01_000546</name>
</gene>
<comment type="caution">
    <text evidence="1">The sequence shown here is derived from an EMBL/GenBank/DDBJ whole genome shotgun (WGS) entry which is preliminary data.</text>
</comment>
<reference evidence="1 2" key="1">
    <citation type="submission" date="2014-07" db="EMBL/GenBank/DDBJ databases">
        <title>Expanding our view of genomic diversity in Candidatus Accumulibacter clades.</title>
        <authorList>
            <person name="Skennerton C.T."/>
            <person name="Barr J.J."/>
            <person name="Slater F.R."/>
            <person name="Bond P.L."/>
            <person name="Tyson G.W."/>
        </authorList>
    </citation>
    <scope>NUCLEOTIDE SEQUENCE [LARGE SCALE GENOMIC DNA]</scope>
    <source>
        <strain evidence="2">SK-01</strain>
    </source>
</reference>